<feature type="region of interest" description="Disordered" evidence="1">
    <location>
        <begin position="20"/>
        <end position="46"/>
    </location>
</feature>
<dbReference type="PANTHER" id="PTHR42085:SF4">
    <property type="entry name" value="F-BOX DOMAIN-CONTAINING PROTEIN"/>
    <property type="match status" value="1"/>
</dbReference>
<evidence type="ECO:0000256" key="1">
    <source>
        <dbReference type="SAM" id="MobiDB-lite"/>
    </source>
</evidence>
<reference evidence="2" key="1">
    <citation type="submission" date="2021-03" db="EMBL/GenBank/DDBJ databases">
        <authorList>
            <person name="Tagirdzhanova G."/>
        </authorList>
    </citation>
    <scope>NUCLEOTIDE SEQUENCE</scope>
</reference>
<dbReference type="InterPro" id="IPR038883">
    <property type="entry name" value="AN11006-like"/>
</dbReference>
<sequence length="386" mass="43808">MPVVNPSRLVPQGETIDLTATASASPSSVAPSGHPTQLIDLTMPDPVPDAPRDHMHAIVALFRPGAIDLTQDMSDDRHEGRAVKDTKSPRRKAQSPLSKSSDIKAEQANDLIDSASFQTTQQRTREPSMSSIPLAWSQTRQSDTSVVDQQQARKPGKKPFKPFPFMDFPPEIRNCVYRMLLTTPRIPIEFPEPTGRNRALRAAKWEKCTTWKMKRTHKTIFLEILEVSKQLYAEASGILYGCNVFKYRSDYGKGPRQPLLPTHHIHLLKHIKVSVMSGSPHIGQDQWVADLVKHFVKDQLRLETFELTWFGWKRYHLKAGGPVCQALLCLDVERDFVIKVTGEARMERKMEEELERILRSKRVEIHRPVKPITGEELSDQDEVQAG</sequence>
<proteinExistence type="predicted"/>
<name>A0A8H3INS6_9LECA</name>
<organism evidence="2 3">
    <name type="scientific">Imshaugia aleurites</name>
    <dbReference type="NCBI Taxonomy" id="172621"/>
    <lineage>
        <taxon>Eukaryota</taxon>
        <taxon>Fungi</taxon>
        <taxon>Dikarya</taxon>
        <taxon>Ascomycota</taxon>
        <taxon>Pezizomycotina</taxon>
        <taxon>Lecanoromycetes</taxon>
        <taxon>OSLEUM clade</taxon>
        <taxon>Lecanoromycetidae</taxon>
        <taxon>Lecanorales</taxon>
        <taxon>Lecanorineae</taxon>
        <taxon>Parmeliaceae</taxon>
        <taxon>Imshaugia</taxon>
    </lineage>
</organism>
<dbReference type="AlphaFoldDB" id="A0A8H3INS6"/>
<gene>
    <name evidence="2" type="ORF">IMSHALPRED_007313</name>
</gene>
<feature type="compositionally biased region" description="Basic and acidic residues" evidence="1">
    <location>
        <begin position="74"/>
        <end position="88"/>
    </location>
</feature>
<feature type="compositionally biased region" description="Low complexity" evidence="1">
    <location>
        <begin position="20"/>
        <end position="32"/>
    </location>
</feature>
<dbReference type="EMBL" id="CAJPDT010000047">
    <property type="protein sequence ID" value="CAF9927775.1"/>
    <property type="molecule type" value="Genomic_DNA"/>
</dbReference>
<dbReference type="OrthoDB" id="2951834at2759"/>
<comment type="caution">
    <text evidence="2">The sequence shown here is derived from an EMBL/GenBank/DDBJ whole genome shotgun (WGS) entry which is preliminary data.</text>
</comment>
<dbReference type="PANTHER" id="PTHR42085">
    <property type="entry name" value="F-BOX DOMAIN-CONTAINING PROTEIN"/>
    <property type="match status" value="1"/>
</dbReference>
<feature type="compositionally biased region" description="Polar residues" evidence="1">
    <location>
        <begin position="115"/>
        <end position="152"/>
    </location>
</feature>
<evidence type="ECO:0000313" key="3">
    <source>
        <dbReference type="Proteomes" id="UP000664534"/>
    </source>
</evidence>
<accession>A0A8H3INS6</accession>
<keyword evidence="3" id="KW-1185">Reference proteome</keyword>
<protein>
    <submittedName>
        <fullName evidence="2">Uncharacterized protein</fullName>
    </submittedName>
</protein>
<feature type="region of interest" description="Disordered" evidence="1">
    <location>
        <begin position="70"/>
        <end position="163"/>
    </location>
</feature>
<dbReference type="Proteomes" id="UP000664534">
    <property type="component" value="Unassembled WGS sequence"/>
</dbReference>
<evidence type="ECO:0000313" key="2">
    <source>
        <dbReference type="EMBL" id="CAF9927775.1"/>
    </source>
</evidence>